<keyword evidence="2" id="KW-0805">Transcription regulation</keyword>
<dbReference type="InterPro" id="IPR001789">
    <property type="entry name" value="Sig_transdc_resp-reg_receiver"/>
</dbReference>
<evidence type="ECO:0000256" key="3">
    <source>
        <dbReference type="ARBA" id="ARBA00023125"/>
    </source>
</evidence>
<keyword evidence="9" id="KW-1185">Reference proteome</keyword>
<dbReference type="SUPFAM" id="SSF52172">
    <property type="entry name" value="CheY-like"/>
    <property type="match status" value="1"/>
</dbReference>
<dbReference type="Pfam" id="PF00196">
    <property type="entry name" value="GerE"/>
    <property type="match status" value="1"/>
</dbReference>
<name>A0A8J3U671_9ACTN</name>
<feature type="domain" description="HTH luxR-type" evidence="6">
    <location>
        <begin position="149"/>
        <end position="221"/>
    </location>
</feature>
<dbReference type="Pfam" id="PF00072">
    <property type="entry name" value="Response_reg"/>
    <property type="match status" value="1"/>
</dbReference>
<dbReference type="InterPro" id="IPR016032">
    <property type="entry name" value="Sig_transdc_resp-reg_C-effctor"/>
</dbReference>
<dbReference type="AlphaFoldDB" id="A0A8J3U671"/>
<evidence type="ECO:0000259" key="6">
    <source>
        <dbReference type="PROSITE" id="PS50043"/>
    </source>
</evidence>
<keyword evidence="3 8" id="KW-0238">DNA-binding</keyword>
<evidence type="ECO:0000256" key="4">
    <source>
        <dbReference type="ARBA" id="ARBA00023163"/>
    </source>
</evidence>
<accession>A0A8J3U671</accession>
<keyword evidence="1 5" id="KW-0597">Phosphoprotein</keyword>
<dbReference type="InterPro" id="IPR058245">
    <property type="entry name" value="NreC/VraR/RcsB-like_REC"/>
</dbReference>
<evidence type="ECO:0000313" key="8">
    <source>
        <dbReference type="EMBL" id="GII33420.1"/>
    </source>
</evidence>
<gene>
    <name evidence="8" type="ORF">Pmi06nite_68620</name>
</gene>
<dbReference type="SMART" id="SM00448">
    <property type="entry name" value="REC"/>
    <property type="match status" value="1"/>
</dbReference>
<evidence type="ECO:0000313" key="9">
    <source>
        <dbReference type="Proteomes" id="UP000650628"/>
    </source>
</evidence>
<dbReference type="PANTHER" id="PTHR43214:SF24">
    <property type="entry name" value="TRANSCRIPTIONAL REGULATORY PROTEIN NARL-RELATED"/>
    <property type="match status" value="1"/>
</dbReference>
<feature type="modified residue" description="4-aspartylphosphate" evidence="5">
    <location>
        <position position="55"/>
    </location>
</feature>
<organism evidence="8 9">
    <name type="scientific">Planotetraspora mira</name>
    <dbReference type="NCBI Taxonomy" id="58121"/>
    <lineage>
        <taxon>Bacteria</taxon>
        <taxon>Bacillati</taxon>
        <taxon>Actinomycetota</taxon>
        <taxon>Actinomycetes</taxon>
        <taxon>Streptosporangiales</taxon>
        <taxon>Streptosporangiaceae</taxon>
        <taxon>Planotetraspora</taxon>
    </lineage>
</organism>
<dbReference type="RefSeq" id="WP_203957262.1">
    <property type="nucleotide sequence ID" value="NZ_BOOO01000040.1"/>
</dbReference>
<keyword evidence="4" id="KW-0804">Transcription</keyword>
<evidence type="ECO:0000256" key="1">
    <source>
        <dbReference type="ARBA" id="ARBA00022553"/>
    </source>
</evidence>
<sequence length="223" mass="24597">MRIRIVVAEDSYLIREGLRLLLATQDYVDLVASVANLPELTAAVDEYLPDVVVTDVRMPPGDQDEGIRFAEGLTHSHPQIGVVVLSQHLEPEWALRLFAARASGRAYLLKERVGDAAQIRNAIESVAAGGSFLDPHVVDALVQTRTRQASSPLARLTPREREVLALIATGLSNAAIMNRLVLTERTVEKHITSLLAKFNLDPDDTRVHRRVQAVLLYLSSQNP</sequence>
<dbReference type="PROSITE" id="PS50043">
    <property type="entry name" value="HTH_LUXR_2"/>
    <property type="match status" value="1"/>
</dbReference>
<dbReference type="SUPFAM" id="SSF46894">
    <property type="entry name" value="C-terminal effector domain of the bipartite response regulators"/>
    <property type="match status" value="1"/>
</dbReference>
<dbReference type="InterPro" id="IPR000792">
    <property type="entry name" value="Tscrpt_reg_LuxR_C"/>
</dbReference>
<dbReference type="GO" id="GO:0000160">
    <property type="term" value="P:phosphorelay signal transduction system"/>
    <property type="evidence" value="ECO:0007669"/>
    <property type="project" value="InterPro"/>
</dbReference>
<dbReference type="GO" id="GO:0006355">
    <property type="term" value="P:regulation of DNA-templated transcription"/>
    <property type="evidence" value="ECO:0007669"/>
    <property type="project" value="InterPro"/>
</dbReference>
<protein>
    <submittedName>
        <fullName evidence="8">DNA-binding response regulator</fullName>
    </submittedName>
</protein>
<dbReference type="CDD" id="cd17535">
    <property type="entry name" value="REC_NarL-like"/>
    <property type="match status" value="1"/>
</dbReference>
<comment type="caution">
    <text evidence="8">The sequence shown here is derived from an EMBL/GenBank/DDBJ whole genome shotgun (WGS) entry which is preliminary data.</text>
</comment>
<evidence type="ECO:0000256" key="5">
    <source>
        <dbReference type="PROSITE-ProRule" id="PRU00169"/>
    </source>
</evidence>
<dbReference type="Proteomes" id="UP000650628">
    <property type="component" value="Unassembled WGS sequence"/>
</dbReference>
<dbReference type="SMART" id="SM00421">
    <property type="entry name" value="HTH_LUXR"/>
    <property type="match status" value="1"/>
</dbReference>
<feature type="domain" description="Response regulatory" evidence="7">
    <location>
        <begin position="4"/>
        <end position="125"/>
    </location>
</feature>
<reference evidence="8 9" key="1">
    <citation type="submission" date="2021-01" db="EMBL/GenBank/DDBJ databases">
        <title>Whole genome shotgun sequence of Planotetraspora mira NBRC 15435.</title>
        <authorList>
            <person name="Komaki H."/>
            <person name="Tamura T."/>
        </authorList>
    </citation>
    <scope>NUCLEOTIDE SEQUENCE [LARGE SCALE GENOMIC DNA]</scope>
    <source>
        <strain evidence="8 9">NBRC 15435</strain>
    </source>
</reference>
<dbReference type="PROSITE" id="PS50110">
    <property type="entry name" value="RESPONSE_REGULATORY"/>
    <property type="match status" value="1"/>
</dbReference>
<dbReference type="EMBL" id="BOOO01000040">
    <property type="protein sequence ID" value="GII33420.1"/>
    <property type="molecule type" value="Genomic_DNA"/>
</dbReference>
<dbReference type="Gene3D" id="3.40.50.2300">
    <property type="match status" value="1"/>
</dbReference>
<dbReference type="InterPro" id="IPR039420">
    <property type="entry name" value="WalR-like"/>
</dbReference>
<evidence type="ECO:0000256" key="2">
    <source>
        <dbReference type="ARBA" id="ARBA00023015"/>
    </source>
</evidence>
<proteinExistence type="predicted"/>
<dbReference type="GO" id="GO:0003677">
    <property type="term" value="F:DNA binding"/>
    <property type="evidence" value="ECO:0007669"/>
    <property type="project" value="UniProtKB-KW"/>
</dbReference>
<dbReference type="InterPro" id="IPR011006">
    <property type="entry name" value="CheY-like_superfamily"/>
</dbReference>
<evidence type="ECO:0000259" key="7">
    <source>
        <dbReference type="PROSITE" id="PS50110"/>
    </source>
</evidence>
<dbReference type="PANTHER" id="PTHR43214">
    <property type="entry name" value="TWO-COMPONENT RESPONSE REGULATOR"/>
    <property type="match status" value="1"/>
</dbReference>
<dbReference type="CDD" id="cd06170">
    <property type="entry name" value="LuxR_C_like"/>
    <property type="match status" value="1"/>
</dbReference>
<dbReference type="PRINTS" id="PR00038">
    <property type="entry name" value="HTHLUXR"/>
</dbReference>